<accession>A0ABW0LZK1</accession>
<keyword evidence="6" id="KW-1185">Reference proteome</keyword>
<comment type="caution">
    <text evidence="5">The sequence shown here is derived from an EMBL/GenBank/DDBJ whole genome shotgun (WGS) entry which is preliminary data.</text>
</comment>
<dbReference type="CDD" id="cd12167">
    <property type="entry name" value="2-Hacid_dh_8"/>
    <property type="match status" value="1"/>
</dbReference>
<evidence type="ECO:0000256" key="1">
    <source>
        <dbReference type="ARBA" id="ARBA00005854"/>
    </source>
</evidence>
<evidence type="ECO:0000313" key="6">
    <source>
        <dbReference type="Proteomes" id="UP001596105"/>
    </source>
</evidence>
<organism evidence="5 6">
    <name type="scientific">Cohnella suwonensis</name>
    <dbReference type="NCBI Taxonomy" id="696072"/>
    <lineage>
        <taxon>Bacteria</taxon>
        <taxon>Bacillati</taxon>
        <taxon>Bacillota</taxon>
        <taxon>Bacilli</taxon>
        <taxon>Bacillales</taxon>
        <taxon>Paenibacillaceae</taxon>
        <taxon>Cohnella</taxon>
    </lineage>
</organism>
<dbReference type="Proteomes" id="UP001596105">
    <property type="component" value="Unassembled WGS sequence"/>
</dbReference>
<sequence>MRGLFLADKSHPSFNAKTFYEIFNEYTIERLTELIEITPFIVDTGHLEQFRSLLADTELIFSTWGFGKLSESELREYFPSLKAIFYAAGSVRTFARPFFDCGIRVFSSQAANAVPVSEYTIAHILLANKGVHRTSQTYKQKGYQLARAYNERFEGNFHSRVGILGVGRIGRKVIELLKPFDVDVLAFDPFLSKEDAEKLGITLASLDQIFSTCSVISNHLADNEATSGIVNYEYLSQLNDYATIINTGAGPQIVMDDLVAVLRENDTITAVLDVTEPEPLPSGHPLLVMDNVILTPRISGSIGNEVARMGEYMCEECEAYVKGKPQRYEITQTMLDTLG</sequence>
<dbReference type="InterPro" id="IPR029752">
    <property type="entry name" value="D-isomer_DH_CS1"/>
</dbReference>
<keyword evidence="2" id="KW-0560">Oxidoreductase</keyword>
<dbReference type="SUPFAM" id="SSF52283">
    <property type="entry name" value="Formate/glycerate dehydrogenase catalytic domain-like"/>
    <property type="match status" value="1"/>
</dbReference>
<dbReference type="EMBL" id="JBHSMH010000072">
    <property type="protein sequence ID" value="MFC5470725.1"/>
    <property type="molecule type" value="Genomic_DNA"/>
</dbReference>
<dbReference type="PANTHER" id="PTHR42789">
    <property type="entry name" value="D-ISOMER SPECIFIC 2-HYDROXYACID DEHYDROGENASE FAMILY PROTEIN (AFU_ORTHOLOGUE AFUA_6G10090)"/>
    <property type="match status" value="1"/>
</dbReference>
<comment type="similarity">
    <text evidence="1">Belongs to the D-isomer specific 2-hydroxyacid dehydrogenase family.</text>
</comment>
<keyword evidence="3" id="KW-0520">NAD</keyword>
<feature type="domain" description="D-isomer specific 2-hydroxyacid dehydrogenase NAD-binding" evidence="4">
    <location>
        <begin position="121"/>
        <end position="298"/>
    </location>
</feature>
<evidence type="ECO:0000259" key="4">
    <source>
        <dbReference type="Pfam" id="PF02826"/>
    </source>
</evidence>
<dbReference type="Gene3D" id="3.40.50.720">
    <property type="entry name" value="NAD(P)-binding Rossmann-like Domain"/>
    <property type="match status" value="2"/>
</dbReference>
<evidence type="ECO:0000256" key="3">
    <source>
        <dbReference type="ARBA" id="ARBA00023027"/>
    </source>
</evidence>
<evidence type="ECO:0000256" key="2">
    <source>
        <dbReference type="ARBA" id="ARBA00023002"/>
    </source>
</evidence>
<dbReference type="RefSeq" id="WP_209749217.1">
    <property type="nucleotide sequence ID" value="NZ_JBHSMH010000072.1"/>
</dbReference>
<gene>
    <name evidence="5" type="ORF">ACFPPD_18720</name>
</gene>
<dbReference type="InterPro" id="IPR050857">
    <property type="entry name" value="D-2-hydroxyacid_DH"/>
</dbReference>
<dbReference type="PANTHER" id="PTHR42789:SF1">
    <property type="entry name" value="D-ISOMER SPECIFIC 2-HYDROXYACID DEHYDROGENASE FAMILY PROTEIN (AFU_ORTHOLOGUE AFUA_6G10090)"/>
    <property type="match status" value="1"/>
</dbReference>
<protein>
    <submittedName>
        <fullName evidence="5">Hydroxyacid dehydrogenase</fullName>
    </submittedName>
</protein>
<dbReference type="InterPro" id="IPR036291">
    <property type="entry name" value="NAD(P)-bd_dom_sf"/>
</dbReference>
<dbReference type="Pfam" id="PF02826">
    <property type="entry name" value="2-Hacid_dh_C"/>
    <property type="match status" value="1"/>
</dbReference>
<proteinExistence type="inferred from homology"/>
<dbReference type="SUPFAM" id="SSF51735">
    <property type="entry name" value="NAD(P)-binding Rossmann-fold domains"/>
    <property type="match status" value="1"/>
</dbReference>
<evidence type="ECO:0000313" key="5">
    <source>
        <dbReference type="EMBL" id="MFC5470725.1"/>
    </source>
</evidence>
<name>A0ABW0LZK1_9BACL</name>
<dbReference type="PROSITE" id="PS00065">
    <property type="entry name" value="D_2_HYDROXYACID_DH_1"/>
    <property type="match status" value="1"/>
</dbReference>
<dbReference type="InterPro" id="IPR006140">
    <property type="entry name" value="D-isomer_DH_NAD-bd"/>
</dbReference>
<reference evidence="6" key="1">
    <citation type="journal article" date="2019" name="Int. J. Syst. Evol. Microbiol.">
        <title>The Global Catalogue of Microorganisms (GCM) 10K type strain sequencing project: providing services to taxonomists for standard genome sequencing and annotation.</title>
        <authorList>
            <consortium name="The Broad Institute Genomics Platform"/>
            <consortium name="The Broad Institute Genome Sequencing Center for Infectious Disease"/>
            <person name="Wu L."/>
            <person name="Ma J."/>
        </authorList>
    </citation>
    <scope>NUCLEOTIDE SEQUENCE [LARGE SCALE GENOMIC DNA]</scope>
    <source>
        <strain evidence="6">CCUG 57113</strain>
    </source>
</reference>